<accession>A0A9Q3VPX0</accession>
<keyword evidence="3" id="KW-1185">Reference proteome</keyword>
<dbReference type="RefSeq" id="WP_232652184.1">
    <property type="nucleotide sequence ID" value="NZ_JAJSBI010000018.1"/>
</dbReference>
<evidence type="ECO:0000313" key="3">
    <source>
        <dbReference type="Proteomes" id="UP001108029"/>
    </source>
</evidence>
<evidence type="ECO:0000256" key="1">
    <source>
        <dbReference type="SAM" id="MobiDB-lite"/>
    </source>
</evidence>
<reference evidence="2" key="1">
    <citation type="submission" date="2021-12" db="EMBL/GenBank/DDBJ databases">
        <authorList>
            <person name="Lee J.-H."/>
            <person name="Kim S.-B."/>
        </authorList>
    </citation>
    <scope>NUCLEOTIDE SEQUENCE</scope>
    <source>
        <strain evidence="2">NR30</strain>
    </source>
</reference>
<name>A0A9Q3VPX0_9ACTN</name>
<dbReference type="AlphaFoldDB" id="A0A9Q3VPX0"/>
<feature type="region of interest" description="Disordered" evidence="1">
    <location>
        <begin position="42"/>
        <end position="65"/>
    </location>
</feature>
<dbReference type="EMBL" id="JAJSBI010000018">
    <property type="protein sequence ID" value="MCD9877923.1"/>
    <property type="molecule type" value="Genomic_DNA"/>
</dbReference>
<proteinExistence type="predicted"/>
<dbReference type="Proteomes" id="UP001108029">
    <property type="component" value="Unassembled WGS sequence"/>
</dbReference>
<organism evidence="2 3">
    <name type="scientific">Streptomyces guryensis</name>
    <dbReference type="NCBI Taxonomy" id="2886947"/>
    <lineage>
        <taxon>Bacteria</taxon>
        <taxon>Bacillati</taxon>
        <taxon>Actinomycetota</taxon>
        <taxon>Actinomycetes</taxon>
        <taxon>Kitasatosporales</taxon>
        <taxon>Streptomycetaceae</taxon>
        <taxon>Streptomyces</taxon>
    </lineage>
</organism>
<gene>
    <name evidence="2" type="ORF">LJ657_30740</name>
</gene>
<evidence type="ECO:0000313" key="2">
    <source>
        <dbReference type="EMBL" id="MCD9877923.1"/>
    </source>
</evidence>
<protein>
    <submittedName>
        <fullName evidence="2">Uncharacterized protein</fullName>
    </submittedName>
</protein>
<comment type="caution">
    <text evidence="2">The sequence shown here is derived from an EMBL/GenBank/DDBJ whole genome shotgun (WGS) entry which is preliminary data.</text>
</comment>
<sequence length="65" mass="6579">MGISTTATPSDHTHPSLVFRPLVDAPPVPLVLARREGPGHPAVPALRGLAHEVPTSGAAGRRGGA</sequence>